<comment type="caution">
    <text evidence="1">The sequence shown here is derived from an EMBL/GenBank/DDBJ whole genome shotgun (WGS) entry which is preliminary data.</text>
</comment>
<reference evidence="1 2" key="1">
    <citation type="submission" date="2014-12" db="EMBL/GenBank/DDBJ databases">
        <title>Whole genome sequencing of Sphingobium xenophagum OW59.</title>
        <authorList>
            <person name="Ohta Y."/>
            <person name="Nishi S."/>
            <person name="Hatada Y."/>
        </authorList>
    </citation>
    <scope>NUCLEOTIDE SEQUENCE [LARGE SCALE GENOMIC DNA]</scope>
    <source>
        <strain evidence="1 2">OW59</strain>
    </source>
</reference>
<evidence type="ECO:0000313" key="2">
    <source>
        <dbReference type="Proteomes" id="UP000290975"/>
    </source>
</evidence>
<dbReference type="AlphaFoldDB" id="A0A401J511"/>
<dbReference type="SUPFAM" id="SSF51735">
    <property type="entry name" value="NAD(P)-binding Rossmann-fold domains"/>
    <property type="match status" value="1"/>
</dbReference>
<accession>A0A401J511</accession>
<dbReference type="Gene3D" id="3.30.470.20">
    <property type="entry name" value="ATP-grasp fold, B domain"/>
    <property type="match status" value="1"/>
</dbReference>
<dbReference type="EMBL" id="BBQY01000021">
    <property type="protein sequence ID" value="GBH31741.1"/>
    <property type="molecule type" value="Genomic_DNA"/>
</dbReference>
<proteinExistence type="predicted"/>
<protein>
    <recommendedName>
        <fullName evidence="3">ATP-grasp domain-containing protein</fullName>
    </recommendedName>
</protein>
<sequence length="399" mass="43518">MTLPVAIVLGVDSAIGLTVVRELGRLGVPVVAIGRSVKAIGRYSRHTARFVVRPRARDLADWLPKVIRETGAAVLLAISEGDLIALADLPEVIEGCRILTPRADRLAVVLDKTRTLEAAAAVGIAGPPSWQPLTGEDFAAKAATLPYPAILKWSDPPAMWAALDAAGLPFEKIAYATDATDLLAKLVPYDALAVWPLVQGWCGGYGFGQMLMMAGGEARLRFQHRRLREFPASGGVSTLCATVPLSDHRAQMAKSEALLRYIGWEGPAMVEYRHDPATGTYWLMEINGRFWGSLPLASQAGAQFAWEQYRAAVPEAGDAAPPLYSNRRARYAIPDAKRLVQILRAPAAVSVPGQRPPSRLRESIAFAVEYLHPRTGYYVWDWRDPMPLVGDIIRILRGQ</sequence>
<dbReference type="RefSeq" id="WP_088181955.1">
    <property type="nucleotide sequence ID" value="NZ_BBQY01000021.1"/>
</dbReference>
<evidence type="ECO:0008006" key="3">
    <source>
        <dbReference type="Google" id="ProtNLM"/>
    </source>
</evidence>
<keyword evidence="2" id="KW-1185">Reference proteome</keyword>
<organism evidence="1 2">
    <name type="scientific">Sphingobium xenophagum</name>
    <dbReference type="NCBI Taxonomy" id="121428"/>
    <lineage>
        <taxon>Bacteria</taxon>
        <taxon>Pseudomonadati</taxon>
        <taxon>Pseudomonadota</taxon>
        <taxon>Alphaproteobacteria</taxon>
        <taxon>Sphingomonadales</taxon>
        <taxon>Sphingomonadaceae</taxon>
        <taxon>Sphingobium</taxon>
    </lineage>
</organism>
<name>A0A401J511_SPHXE</name>
<gene>
    <name evidence="1" type="ORF">MBESOW_P2998</name>
</gene>
<dbReference type="Proteomes" id="UP000290975">
    <property type="component" value="Unassembled WGS sequence"/>
</dbReference>
<evidence type="ECO:0000313" key="1">
    <source>
        <dbReference type="EMBL" id="GBH31741.1"/>
    </source>
</evidence>
<dbReference type="SUPFAM" id="SSF56059">
    <property type="entry name" value="Glutathione synthetase ATP-binding domain-like"/>
    <property type="match status" value="1"/>
</dbReference>
<dbReference type="InterPro" id="IPR036291">
    <property type="entry name" value="NAD(P)-bd_dom_sf"/>
</dbReference>